<evidence type="ECO:0000256" key="2">
    <source>
        <dbReference type="ARBA" id="ARBA00004533"/>
    </source>
</evidence>
<dbReference type="GO" id="GO:1902201">
    <property type="term" value="P:negative regulation of bacterial-type flagellum-dependent cell motility"/>
    <property type="evidence" value="ECO:0007669"/>
    <property type="project" value="TreeGrafter"/>
</dbReference>
<dbReference type="STRING" id="46680.GCA_000807755_01681"/>
<dbReference type="SMART" id="SM00267">
    <property type="entry name" value="GGDEF"/>
    <property type="match status" value="1"/>
</dbReference>
<dbReference type="PANTHER" id="PTHR45138">
    <property type="entry name" value="REGULATORY COMPONENTS OF SENSORY TRANSDUCTION SYSTEM"/>
    <property type="match status" value="1"/>
</dbReference>
<comment type="cofactor">
    <cofactor evidence="1">
        <name>Mg(2+)</name>
        <dbReference type="ChEBI" id="CHEBI:18420"/>
    </cofactor>
</comment>
<dbReference type="InterPro" id="IPR000160">
    <property type="entry name" value="GGDEF_dom"/>
</dbReference>
<feature type="transmembrane region" description="Helical" evidence="5">
    <location>
        <begin position="60"/>
        <end position="81"/>
    </location>
</feature>
<name>A0A2D0AF16_PSENT</name>
<dbReference type="CDD" id="cd01949">
    <property type="entry name" value="GGDEF"/>
    <property type="match status" value="1"/>
</dbReference>
<dbReference type="InterPro" id="IPR029787">
    <property type="entry name" value="Nucleotide_cyclase"/>
</dbReference>
<dbReference type="PROSITE" id="PS50887">
    <property type="entry name" value="GGDEF"/>
    <property type="match status" value="1"/>
</dbReference>
<dbReference type="GO" id="GO:0043709">
    <property type="term" value="P:cell adhesion involved in single-species biofilm formation"/>
    <property type="evidence" value="ECO:0007669"/>
    <property type="project" value="TreeGrafter"/>
</dbReference>
<dbReference type="EC" id="2.7.7.65" evidence="3"/>
<sequence>MFKTIESEVLKQSVPAGIRAEFLQHDFERLHGLSLLIFAVSAGMWLLFDLIVSFQAGQGFTYVSVIFLGMFFLITVMASFVRKATHFHWLNLAFVITFSFGARLVIDGLPEILRPAWLVIAAATVLYSATAMPLNAVAFYSVLAVTWTFLNPLLGDVPALDARRSMLVCYPLFISALSIYIFHHLSKAKLYNYAMARLLLDQAYLDVLTNIPNRRSFMTRVGQRLEGDGEQRYLAMVDIDHFKRVNDTYGHDVGDEVLARVARTIEEEMQDFEFARLGGEEFGLYLWGISAEDAQSRVEKLRRLTAELPGTPKVTISLGLAHVTADGTLSQALIKADQALYEAKHKGRNRVTYSP</sequence>
<dbReference type="Pfam" id="PF00990">
    <property type="entry name" value="GGDEF"/>
    <property type="match status" value="1"/>
</dbReference>
<feature type="domain" description="GGDEF" evidence="6">
    <location>
        <begin position="230"/>
        <end position="355"/>
    </location>
</feature>
<evidence type="ECO:0000313" key="8">
    <source>
        <dbReference type="Proteomes" id="UP000198145"/>
    </source>
</evidence>
<dbReference type="Gene3D" id="3.30.70.270">
    <property type="match status" value="1"/>
</dbReference>
<protein>
    <recommendedName>
        <fullName evidence="3">diguanylate cyclase</fullName>
        <ecNumber evidence="3">2.7.7.65</ecNumber>
    </recommendedName>
</protein>
<gene>
    <name evidence="7" type="ORF">CEG18_14195</name>
</gene>
<accession>A0A2D0AF16</accession>
<evidence type="ECO:0000259" key="6">
    <source>
        <dbReference type="PROSITE" id="PS50887"/>
    </source>
</evidence>
<feature type="transmembrane region" description="Helical" evidence="5">
    <location>
        <begin position="118"/>
        <end position="145"/>
    </location>
</feature>
<comment type="caution">
    <text evidence="7">The sequence shown here is derived from an EMBL/GenBank/DDBJ whole genome shotgun (WGS) entry which is preliminary data.</text>
</comment>
<feature type="transmembrane region" description="Helical" evidence="5">
    <location>
        <begin position="165"/>
        <end position="182"/>
    </location>
</feature>
<dbReference type="InterPro" id="IPR050469">
    <property type="entry name" value="Diguanylate_Cyclase"/>
</dbReference>
<keyword evidence="5" id="KW-1133">Transmembrane helix</keyword>
<dbReference type="eggNOG" id="COG3706">
    <property type="taxonomic scope" value="Bacteria"/>
</dbReference>
<dbReference type="Proteomes" id="UP000198145">
    <property type="component" value="Unassembled WGS sequence"/>
</dbReference>
<dbReference type="SUPFAM" id="SSF55073">
    <property type="entry name" value="Nucleotide cyclase"/>
    <property type="match status" value="1"/>
</dbReference>
<comment type="subcellular location">
    <subcellularLocation>
        <location evidence="2">Cell inner membrane</location>
    </subcellularLocation>
</comment>
<proteinExistence type="predicted"/>
<dbReference type="InterPro" id="IPR043128">
    <property type="entry name" value="Rev_trsase/Diguanyl_cyclase"/>
</dbReference>
<dbReference type="GO" id="GO:0052621">
    <property type="term" value="F:diguanylate cyclase activity"/>
    <property type="evidence" value="ECO:0007669"/>
    <property type="project" value="UniProtKB-EC"/>
</dbReference>
<evidence type="ECO:0000256" key="1">
    <source>
        <dbReference type="ARBA" id="ARBA00001946"/>
    </source>
</evidence>
<evidence type="ECO:0000256" key="4">
    <source>
        <dbReference type="ARBA" id="ARBA00034247"/>
    </source>
</evidence>
<keyword evidence="5" id="KW-0812">Transmembrane</keyword>
<dbReference type="AlphaFoldDB" id="A0A2D0AF16"/>
<dbReference type="NCBIfam" id="TIGR00254">
    <property type="entry name" value="GGDEF"/>
    <property type="match status" value="1"/>
</dbReference>
<evidence type="ECO:0000256" key="3">
    <source>
        <dbReference type="ARBA" id="ARBA00012528"/>
    </source>
</evidence>
<evidence type="ECO:0000256" key="5">
    <source>
        <dbReference type="SAM" id="Phobius"/>
    </source>
</evidence>
<dbReference type="PANTHER" id="PTHR45138:SF9">
    <property type="entry name" value="DIGUANYLATE CYCLASE DGCM-RELATED"/>
    <property type="match status" value="1"/>
</dbReference>
<dbReference type="EMBL" id="NJBA01000004">
    <property type="protein sequence ID" value="OWP50679.1"/>
    <property type="molecule type" value="Genomic_DNA"/>
</dbReference>
<keyword evidence="5" id="KW-0472">Membrane</keyword>
<feature type="transmembrane region" description="Helical" evidence="5">
    <location>
        <begin position="87"/>
        <end position="106"/>
    </location>
</feature>
<dbReference type="GO" id="GO:0005886">
    <property type="term" value="C:plasma membrane"/>
    <property type="evidence" value="ECO:0007669"/>
    <property type="project" value="UniProtKB-SubCell"/>
</dbReference>
<dbReference type="FunFam" id="3.30.70.270:FF:000001">
    <property type="entry name" value="Diguanylate cyclase domain protein"/>
    <property type="match status" value="1"/>
</dbReference>
<organism evidence="7 8">
    <name type="scientific">Pseudomonas nitroreducens</name>
    <dbReference type="NCBI Taxonomy" id="46680"/>
    <lineage>
        <taxon>Bacteria</taxon>
        <taxon>Pseudomonadati</taxon>
        <taxon>Pseudomonadota</taxon>
        <taxon>Gammaproteobacteria</taxon>
        <taxon>Pseudomonadales</taxon>
        <taxon>Pseudomonadaceae</taxon>
        <taxon>Pseudomonas</taxon>
    </lineage>
</organism>
<comment type="catalytic activity">
    <reaction evidence="4">
        <text>2 GTP = 3',3'-c-di-GMP + 2 diphosphate</text>
        <dbReference type="Rhea" id="RHEA:24898"/>
        <dbReference type="ChEBI" id="CHEBI:33019"/>
        <dbReference type="ChEBI" id="CHEBI:37565"/>
        <dbReference type="ChEBI" id="CHEBI:58805"/>
        <dbReference type="EC" id="2.7.7.65"/>
    </reaction>
</comment>
<dbReference type="RefSeq" id="WP_088418034.1">
    <property type="nucleotide sequence ID" value="NZ_NJBA01000004.1"/>
</dbReference>
<feature type="transmembrane region" description="Helical" evidence="5">
    <location>
        <begin position="30"/>
        <end position="48"/>
    </location>
</feature>
<evidence type="ECO:0000313" key="7">
    <source>
        <dbReference type="EMBL" id="OWP50679.1"/>
    </source>
</evidence>
<reference evidence="7 8" key="1">
    <citation type="submission" date="2017-06" db="EMBL/GenBank/DDBJ databases">
        <title>Draft genome of Pseudomonas nitroreducens DF05.</title>
        <authorList>
            <person name="Iyer R."/>
        </authorList>
    </citation>
    <scope>NUCLEOTIDE SEQUENCE [LARGE SCALE GENOMIC DNA]</scope>
    <source>
        <strain evidence="7 8">DF05</strain>
    </source>
</reference>